<evidence type="ECO:0000256" key="2">
    <source>
        <dbReference type="SAM" id="SignalP"/>
    </source>
</evidence>
<dbReference type="InterPro" id="IPR029058">
    <property type="entry name" value="AB_hydrolase_fold"/>
</dbReference>
<dbReference type="GO" id="GO:0004177">
    <property type="term" value="F:aminopeptidase activity"/>
    <property type="evidence" value="ECO:0007669"/>
    <property type="project" value="UniProtKB-KW"/>
</dbReference>
<dbReference type="InterPro" id="IPR011042">
    <property type="entry name" value="6-blade_b-propeller_TolB-like"/>
</dbReference>
<evidence type="ECO:0000259" key="3">
    <source>
        <dbReference type="Pfam" id="PF00326"/>
    </source>
</evidence>
<proteinExistence type="predicted"/>
<feature type="chain" id="PRO_5047494052" evidence="2">
    <location>
        <begin position="26"/>
        <end position="646"/>
    </location>
</feature>
<evidence type="ECO:0000313" key="4">
    <source>
        <dbReference type="EMBL" id="MDR7331619.1"/>
    </source>
</evidence>
<keyword evidence="4" id="KW-0645">Protease</keyword>
<feature type="domain" description="Peptidase S9 prolyl oligopeptidase catalytic" evidence="3">
    <location>
        <begin position="434"/>
        <end position="645"/>
    </location>
</feature>
<dbReference type="EMBL" id="JAVDXV010000001">
    <property type="protein sequence ID" value="MDR7331619.1"/>
    <property type="molecule type" value="Genomic_DNA"/>
</dbReference>
<reference evidence="4 5" key="1">
    <citation type="submission" date="2023-07" db="EMBL/GenBank/DDBJ databases">
        <title>Sorghum-associated microbial communities from plants grown in Nebraska, USA.</title>
        <authorList>
            <person name="Schachtman D."/>
        </authorList>
    </citation>
    <scope>NUCLEOTIDE SEQUENCE [LARGE SCALE GENOMIC DNA]</scope>
    <source>
        <strain evidence="4 5">BE316</strain>
    </source>
</reference>
<gene>
    <name evidence="4" type="ORF">J2X21_000731</name>
</gene>
<sequence>MTFHQLIRAASLAAALWMTGCAATAQPIQTFFKNADMGDVVLSPSGRKLALLSNQGADRVGLAVLDLSQGSQARRIAYFPDGDIRRVHWMGDDRLAFSVFRADDGPDRYGSPAALYAANSDGSSIRRLWSGHHSVLRVPAPVAGQANDRILMLAWNDETSTTPLWLDTRVGSTRRPDQLDAPPHAVGWLADSQGELRVAVTHHQNKSAAYWRAPGSRQWLQLYESDSLSVPFYIEGVDDAGSLYVTRAEGPEGYYWLSRYDFKLGKPEDRFIIRTPGFDFDGGLVQSEGQLLGLRFVVDGETTHWLDPAMKAFQDRVDQIFPGRVNRVDCRRCGAPDMVAVVRSYSDQDPGKLYLYQARPADGEKPWRPVGAVMNGVIPEQMAGMSLQRIRARDGRELPVWVTRPNAATGPRPAVVLVHGGPWLRGNAWGWHAMPQFLASRGYVVIEPEMRGSTGYGKAHFEAGFRQWGQAMQHDVADALRWAQKEGIASDKACIVGDSYGGYSTLMGLANDPALYRCGIAGFAPADLALYLQGSAWLADDIGPEVRRHSLPVMVGDASREAAMIEAQSPVKQAARIKAPVMLVYGEMDWRVPLAHGERLRKAMRDAGNEPVWVSYRDEGHGLYYLKNRVDHAQRMEAFLAEHLKP</sequence>
<dbReference type="SUPFAM" id="SSF53474">
    <property type="entry name" value="alpha/beta-Hydrolases"/>
    <property type="match status" value="1"/>
</dbReference>
<accession>A0ABU2A354</accession>
<keyword evidence="1" id="KW-0378">Hydrolase</keyword>
<dbReference type="Gene3D" id="3.40.50.1820">
    <property type="entry name" value="alpha/beta hydrolase"/>
    <property type="match status" value="1"/>
</dbReference>
<keyword evidence="4" id="KW-0031">Aminopeptidase</keyword>
<dbReference type="PANTHER" id="PTHR42776:SF27">
    <property type="entry name" value="DIPEPTIDYL PEPTIDASE FAMILY MEMBER 6"/>
    <property type="match status" value="1"/>
</dbReference>
<name>A0ABU2A354_9BURK</name>
<dbReference type="Pfam" id="PF00326">
    <property type="entry name" value="Peptidase_S9"/>
    <property type="match status" value="1"/>
</dbReference>
<dbReference type="Gene3D" id="2.120.10.30">
    <property type="entry name" value="TolB, C-terminal domain"/>
    <property type="match status" value="1"/>
</dbReference>
<protein>
    <submittedName>
        <fullName evidence="4">Dipeptidyl aminopeptidase/acylaminoacyl peptidase</fullName>
    </submittedName>
</protein>
<organism evidence="4 5">
    <name type="scientific">Roseateles asaccharophilus</name>
    <dbReference type="NCBI Taxonomy" id="582607"/>
    <lineage>
        <taxon>Bacteria</taxon>
        <taxon>Pseudomonadati</taxon>
        <taxon>Pseudomonadota</taxon>
        <taxon>Betaproteobacteria</taxon>
        <taxon>Burkholderiales</taxon>
        <taxon>Sphaerotilaceae</taxon>
        <taxon>Roseateles</taxon>
    </lineage>
</organism>
<dbReference type="Proteomes" id="UP001180825">
    <property type="component" value="Unassembled WGS sequence"/>
</dbReference>
<feature type="signal peptide" evidence="2">
    <location>
        <begin position="1"/>
        <end position="25"/>
    </location>
</feature>
<dbReference type="SUPFAM" id="SSF82171">
    <property type="entry name" value="DPP6 N-terminal domain-like"/>
    <property type="match status" value="1"/>
</dbReference>
<comment type="caution">
    <text evidence="4">The sequence shown here is derived from an EMBL/GenBank/DDBJ whole genome shotgun (WGS) entry which is preliminary data.</text>
</comment>
<dbReference type="PANTHER" id="PTHR42776">
    <property type="entry name" value="SERINE PEPTIDASE S9 FAMILY MEMBER"/>
    <property type="match status" value="1"/>
</dbReference>
<dbReference type="RefSeq" id="WP_310325008.1">
    <property type="nucleotide sequence ID" value="NZ_JAVDXV010000001.1"/>
</dbReference>
<dbReference type="InterPro" id="IPR001375">
    <property type="entry name" value="Peptidase_S9_cat"/>
</dbReference>
<evidence type="ECO:0000313" key="5">
    <source>
        <dbReference type="Proteomes" id="UP001180825"/>
    </source>
</evidence>
<keyword evidence="5" id="KW-1185">Reference proteome</keyword>
<keyword evidence="2" id="KW-0732">Signal</keyword>
<evidence type="ECO:0000256" key="1">
    <source>
        <dbReference type="ARBA" id="ARBA00022801"/>
    </source>
</evidence>